<evidence type="ECO:0000259" key="5">
    <source>
        <dbReference type="PROSITE" id="PS50111"/>
    </source>
</evidence>
<dbReference type="AlphaFoldDB" id="A0A437QS96"/>
<dbReference type="Pfam" id="PF00015">
    <property type="entry name" value="MCPsignal"/>
    <property type="match status" value="1"/>
</dbReference>
<evidence type="ECO:0000256" key="3">
    <source>
        <dbReference type="PROSITE-ProRule" id="PRU00284"/>
    </source>
</evidence>
<dbReference type="InterPro" id="IPR013655">
    <property type="entry name" value="PAS_fold_3"/>
</dbReference>
<dbReference type="Gene3D" id="1.10.287.950">
    <property type="entry name" value="Methyl-accepting chemotaxis protein"/>
    <property type="match status" value="1"/>
</dbReference>
<comment type="caution">
    <text evidence="7">The sequence shown here is derived from an EMBL/GenBank/DDBJ whole genome shotgun (WGS) entry which is preliminary data.</text>
</comment>
<dbReference type="PROSITE" id="PS50112">
    <property type="entry name" value="PAS"/>
    <property type="match status" value="1"/>
</dbReference>
<dbReference type="SUPFAM" id="SSF58104">
    <property type="entry name" value="Methyl-accepting chemotaxis protein (MCP) signaling domain"/>
    <property type="match status" value="1"/>
</dbReference>
<evidence type="ECO:0000256" key="2">
    <source>
        <dbReference type="ARBA" id="ARBA00023224"/>
    </source>
</evidence>
<dbReference type="SMART" id="SM00283">
    <property type="entry name" value="MA"/>
    <property type="match status" value="1"/>
</dbReference>
<keyword evidence="4" id="KW-0812">Transmembrane</keyword>
<gene>
    <name evidence="7" type="ORF">EOE67_10930</name>
</gene>
<evidence type="ECO:0000256" key="4">
    <source>
        <dbReference type="SAM" id="Phobius"/>
    </source>
</evidence>
<dbReference type="InterPro" id="IPR004089">
    <property type="entry name" value="MCPsignal_dom"/>
</dbReference>
<keyword evidence="4" id="KW-0472">Membrane</keyword>
<dbReference type="PANTHER" id="PTHR32089">
    <property type="entry name" value="METHYL-ACCEPTING CHEMOTAXIS PROTEIN MCPB"/>
    <property type="match status" value="1"/>
</dbReference>
<feature type="transmembrane region" description="Helical" evidence="4">
    <location>
        <begin position="153"/>
        <end position="183"/>
    </location>
</feature>
<comment type="subcellular location">
    <subcellularLocation>
        <location evidence="1">Membrane</location>
    </subcellularLocation>
</comment>
<evidence type="ECO:0000313" key="7">
    <source>
        <dbReference type="EMBL" id="RVU37386.1"/>
    </source>
</evidence>
<protein>
    <submittedName>
        <fullName evidence="7">PAS domain S-box protein</fullName>
    </submittedName>
</protein>
<dbReference type="SUPFAM" id="SSF55785">
    <property type="entry name" value="PYP-like sensor domain (PAS domain)"/>
    <property type="match status" value="1"/>
</dbReference>
<dbReference type="GO" id="GO:0007165">
    <property type="term" value="P:signal transduction"/>
    <property type="evidence" value="ECO:0007669"/>
    <property type="project" value="UniProtKB-KW"/>
</dbReference>
<dbReference type="GO" id="GO:0016020">
    <property type="term" value="C:membrane"/>
    <property type="evidence" value="ECO:0007669"/>
    <property type="project" value="UniProtKB-SubCell"/>
</dbReference>
<dbReference type="GO" id="GO:0006935">
    <property type="term" value="P:chemotaxis"/>
    <property type="evidence" value="ECO:0007669"/>
    <property type="project" value="UniProtKB-ARBA"/>
</dbReference>
<keyword evidence="4" id="KW-1133">Transmembrane helix</keyword>
<keyword evidence="2 3" id="KW-0807">Transducer</keyword>
<dbReference type="CDD" id="cd00130">
    <property type="entry name" value="PAS"/>
    <property type="match status" value="1"/>
</dbReference>
<organism evidence="7 8">
    <name type="scientific">Rheinheimera riviphila</name>
    <dbReference type="NCBI Taxonomy" id="1834037"/>
    <lineage>
        <taxon>Bacteria</taxon>
        <taxon>Pseudomonadati</taxon>
        <taxon>Pseudomonadota</taxon>
        <taxon>Gammaproteobacteria</taxon>
        <taxon>Chromatiales</taxon>
        <taxon>Chromatiaceae</taxon>
        <taxon>Rheinheimera</taxon>
    </lineage>
</organism>
<feature type="domain" description="PAS" evidence="6">
    <location>
        <begin position="22"/>
        <end position="61"/>
    </location>
</feature>
<reference evidence="7 8" key="1">
    <citation type="submission" date="2019-01" db="EMBL/GenBank/DDBJ databases">
        <authorList>
            <person name="Chen W.-M."/>
        </authorList>
    </citation>
    <scope>NUCLEOTIDE SEQUENCE [LARGE SCALE GENOMIC DNA]</scope>
    <source>
        <strain evidence="7 8">KYPC3</strain>
    </source>
</reference>
<sequence length="515" mass="56323">MNRHNQAIVNAEVTFPADAELISTTDTRGVITYANAAFCQVSGYSSDELVGKNHNLVRHPDMPKAAFADLWQNLQQKKSWRGMVKNRCKDGRYYWVDAFVTPIYQKHQLVGFQSVRRSPERNLINRAEHCYQQIAQGKALGGWRLNQGLRRGIAITATLALVAAASVWISGWFVLALLLPLLFLCCFYDELLVTPAKLHQQQQQGDSISRFIYAGSGPFGIADFAQQLQQAKLQTVLGRTGDSTSQLSFIADTLSEAVAQTTGGIARQQQQLTQIEQASSELLQSVAQISVHTDETTAQVATTHQICQQAQQAMQLTTGTVKKLAAEVEGAASTADGLAVEAQRIGAVLTEIQGIANQTNLLALNAAIEAARAGEHGRGFAVVADEVRALSSRTHKATEQIQLSIGEIQKTLLNWSQVMMQSRQQAEHCVSQSDISQQQLNEIVLMVNQIEAASDQIAQSTQSQTAVANRVASHVHDITEIAQDNNNNMLLVSDNSDKLHHKAIELTDLAKTFSS</sequence>
<proteinExistence type="predicted"/>
<evidence type="ECO:0000313" key="8">
    <source>
        <dbReference type="Proteomes" id="UP000283077"/>
    </source>
</evidence>
<dbReference type="PANTHER" id="PTHR32089:SF52">
    <property type="entry name" value="CHEMOTAXIS SIGNAL TRANSDUCTION SYSTEM METHYL ACCEPTING SENSORY TRANSDUCER WITH PAS SENSORY DOMAIN"/>
    <property type="match status" value="1"/>
</dbReference>
<keyword evidence="8" id="KW-1185">Reference proteome</keyword>
<dbReference type="SMART" id="SM00091">
    <property type="entry name" value="PAS"/>
    <property type="match status" value="1"/>
</dbReference>
<feature type="domain" description="Methyl-accepting transducer" evidence="5">
    <location>
        <begin position="243"/>
        <end position="479"/>
    </location>
</feature>
<dbReference type="EMBL" id="SACS01000010">
    <property type="protein sequence ID" value="RVU37386.1"/>
    <property type="molecule type" value="Genomic_DNA"/>
</dbReference>
<dbReference type="Gene3D" id="3.30.450.20">
    <property type="entry name" value="PAS domain"/>
    <property type="match status" value="1"/>
</dbReference>
<dbReference type="InterPro" id="IPR035965">
    <property type="entry name" value="PAS-like_dom_sf"/>
</dbReference>
<dbReference type="CDD" id="cd11386">
    <property type="entry name" value="MCP_signal"/>
    <property type="match status" value="1"/>
</dbReference>
<dbReference type="RefSeq" id="WP_127699113.1">
    <property type="nucleotide sequence ID" value="NZ_SACS01000010.1"/>
</dbReference>
<dbReference type="NCBIfam" id="TIGR00229">
    <property type="entry name" value="sensory_box"/>
    <property type="match status" value="1"/>
</dbReference>
<accession>A0A437QS96</accession>
<dbReference type="PROSITE" id="PS50111">
    <property type="entry name" value="CHEMOTAXIS_TRANSDUC_2"/>
    <property type="match status" value="1"/>
</dbReference>
<evidence type="ECO:0000259" key="6">
    <source>
        <dbReference type="PROSITE" id="PS50112"/>
    </source>
</evidence>
<dbReference type="InterPro" id="IPR000014">
    <property type="entry name" value="PAS"/>
</dbReference>
<name>A0A437QS96_9GAMM</name>
<dbReference type="OrthoDB" id="9781845at2"/>
<dbReference type="Proteomes" id="UP000283077">
    <property type="component" value="Unassembled WGS sequence"/>
</dbReference>
<dbReference type="Pfam" id="PF08447">
    <property type="entry name" value="PAS_3"/>
    <property type="match status" value="1"/>
</dbReference>
<evidence type="ECO:0000256" key="1">
    <source>
        <dbReference type="ARBA" id="ARBA00004370"/>
    </source>
</evidence>